<evidence type="ECO:0000313" key="8">
    <source>
        <dbReference type="Proteomes" id="UP001139179"/>
    </source>
</evidence>
<name>A0A9X2DVS7_9BACI</name>
<proteinExistence type="inferred from homology"/>
<feature type="chain" id="PRO_5040801049" evidence="5">
    <location>
        <begin position="23"/>
        <end position="328"/>
    </location>
</feature>
<dbReference type="GO" id="GO:0005886">
    <property type="term" value="C:plasma membrane"/>
    <property type="evidence" value="ECO:0007669"/>
    <property type="project" value="UniProtKB-SubCell"/>
</dbReference>
<feature type="signal peptide" evidence="5">
    <location>
        <begin position="1"/>
        <end position="22"/>
    </location>
</feature>
<organism evidence="7 8">
    <name type="scientific">Halalkalibacter oceani</name>
    <dbReference type="NCBI Taxonomy" id="1653776"/>
    <lineage>
        <taxon>Bacteria</taxon>
        <taxon>Bacillati</taxon>
        <taxon>Bacillota</taxon>
        <taxon>Bacilli</taxon>
        <taxon>Bacillales</taxon>
        <taxon>Bacillaceae</taxon>
        <taxon>Halalkalibacter</taxon>
    </lineage>
</organism>
<comment type="caution">
    <text evidence="7">The sequence shown here is derived from an EMBL/GenBank/DDBJ whole genome shotgun (WGS) entry which is preliminary data.</text>
</comment>
<dbReference type="AlphaFoldDB" id="A0A9X2DVS7"/>
<dbReference type="Gene3D" id="3.40.50.1980">
    <property type="entry name" value="Nitrogenase molybdenum iron protein domain"/>
    <property type="match status" value="2"/>
</dbReference>
<evidence type="ECO:0000256" key="5">
    <source>
        <dbReference type="SAM" id="SignalP"/>
    </source>
</evidence>
<feature type="domain" description="Fe/B12 periplasmic-binding" evidence="6">
    <location>
        <begin position="64"/>
        <end position="328"/>
    </location>
</feature>
<evidence type="ECO:0000256" key="2">
    <source>
        <dbReference type="ARBA" id="ARBA00008814"/>
    </source>
</evidence>
<accession>A0A9X2DVS7</accession>
<comment type="similarity">
    <text evidence="2">Belongs to the bacterial solute-binding protein 8 family.</text>
</comment>
<evidence type="ECO:0000256" key="4">
    <source>
        <dbReference type="ARBA" id="ARBA00022729"/>
    </source>
</evidence>
<dbReference type="InterPro" id="IPR051313">
    <property type="entry name" value="Bact_iron-sidero_bind"/>
</dbReference>
<protein>
    <submittedName>
        <fullName evidence="7">Iron-siderophore ABC transporter substrate-binding protein</fullName>
    </submittedName>
</protein>
<keyword evidence="8" id="KW-1185">Reference proteome</keyword>
<dbReference type="GO" id="GO:1901678">
    <property type="term" value="P:iron coordination entity transport"/>
    <property type="evidence" value="ECO:0007669"/>
    <property type="project" value="UniProtKB-ARBA"/>
</dbReference>
<sequence>MQQKRKLSLSIFLISSFLISLGACGSEDTSSLNEDGEAPPAAAEDVREITHPLGTTVIEGTPERIVTLYQGATDAANALGIVPVGAVESWEEAPVYEYLRPELENMAIVGVETQPNVEEIAKLEPDLIVASHIRHEEIYEQLSQIAPTVVNETIYDFKESLQLLADATNNEEKAEEILSAWDERVADFQTKIKEKLGDEWPINAAVLNFRADHARIYVTGFAGSILQELGFTSSEQQLALNEDIIMLNDKESIPDMNADVFYVFYYDSDPAVQQAFEEWTSHPLWDSLDAVKKDQVYIVDEVIWNLAGGVQAANLMLDDIYDRFDLEK</sequence>
<gene>
    <name evidence="7" type="ORF">M3202_20565</name>
</gene>
<dbReference type="PROSITE" id="PS50983">
    <property type="entry name" value="FE_B12_PBP"/>
    <property type="match status" value="1"/>
</dbReference>
<comment type="subcellular location">
    <subcellularLocation>
        <location evidence="1">Cell membrane</location>
        <topology evidence="1">Lipid-anchor</topology>
    </subcellularLocation>
</comment>
<evidence type="ECO:0000313" key="7">
    <source>
        <dbReference type="EMBL" id="MCM3716442.1"/>
    </source>
</evidence>
<dbReference type="GO" id="GO:0030288">
    <property type="term" value="C:outer membrane-bounded periplasmic space"/>
    <property type="evidence" value="ECO:0007669"/>
    <property type="project" value="TreeGrafter"/>
</dbReference>
<dbReference type="PANTHER" id="PTHR30532:SF21">
    <property type="entry name" value="SIDEROPHORE-BINDING LIPOPROTEIN YFIY-RELATED"/>
    <property type="match status" value="1"/>
</dbReference>
<dbReference type="InterPro" id="IPR002491">
    <property type="entry name" value="ABC_transptr_periplasmic_BD"/>
</dbReference>
<dbReference type="PROSITE" id="PS51257">
    <property type="entry name" value="PROKAR_LIPOPROTEIN"/>
    <property type="match status" value="1"/>
</dbReference>
<keyword evidence="4 5" id="KW-0732">Signal</keyword>
<reference evidence="7" key="1">
    <citation type="submission" date="2022-05" db="EMBL/GenBank/DDBJ databases">
        <title>Comparative Genomics of Spacecraft Associated Microbes.</title>
        <authorList>
            <person name="Tran M.T."/>
            <person name="Wright A."/>
            <person name="Seuylemezian A."/>
            <person name="Eisen J."/>
            <person name="Coil D."/>
        </authorList>
    </citation>
    <scope>NUCLEOTIDE SEQUENCE</scope>
    <source>
        <strain evidence="7">214.1.1</strain>
    </source>
</reference>
<dbReference type="PANTHER" id="PTHR30532">
    <property type="entry name" value="IRON III DICITRATE-BINDING PERIPLASMIC PROTEIN"/>
    <property type="match status" value="1"/>
</dbReference>
<evidence type="ECO:0000256" key="1">
    <source>
        <dbReference type="ARBA" id="ARBA00004193"/>
    </source>
</evidence>
<dbReference type="EMBL" id="JAMBOL010000038">
    <property type="protein sequence ID" value="MCM3716442.1"/>
    <property type="molecule type" value="Genomic_DNA"/>
</dbReference>
<dbReference type="Pfam" id="PF01497">
    <property type="entry name" value="Peripla_BP_2"/>
    <property type="match status" value="1"/>
</dbReference>
<evidence type="ECO:0000259" key="6">
    <source>
        <dbReference type="PROSITE" id="PS50983"/>
    </source>
</evidence>
<dbReference type="RefSeq" id="WP_251225093.1">
    <property type="nucleotide sequence ID" value="NZ_JAMBOL010000038.1"/>
</dbReference>
<evidence type="ECO:0000256" key="3">
    <source>
        <dbReference type="ARBA" id="ARBA00022448"/>
    </source>
</evidence>
<keyword evidence="3" id="KW-0813">Transport</keyword>
<dbReference type="SUPFAM" id="SSF53807">
    <property type="entry name" value="Helical backbone' metal receptor"/>
    <property type="match status" value="1"/>
</dbReference>
<dbReference type="Proteomes" id="UP001139179">
    <property type="component" value="Unassembled WGS sequence"/>
</dbReference>
<dbReference type="CDD" id="cd01146">
    <property type="entry name" value="FhuD"/>
    <property type="match status" value="1"/>
</dbReference>